<feature type="transmembrane region" description="Helical" evidence="1">
    <location>
        <begin position="190"/>
        <end position="208"/>
    </location>
</feature>
<protein>
    <submittedName>
        <fullName evidence="2">Membrane protein YhfA</fullName>
    </submittedName>
</protein>
<feature type="transmembrane region" description="Helical" evidence="1">
    <location>
        <begin position="300"/>
        <end position="324"/>
    </location>
</feature>
<dbReference type="Proteomes" id="UP000196877">
    <property type="component" value="Chromosome"/>
</dbReference>
<keyword evidence="1" id="KW-0812">Transmembrane</keyword>
<feature type="transmembrane region" description="Helical" evidence="1">
    <location>
        <begin position="268"/>
        <end position="288"/>
    </location>
</feature>
<feature type="transmembrane region" description="Helical" evidence="1">
    <location>
        <begin position="445"/>
        <end position="462"/>
    </location>
</feature>
<feature type="transmembrane region" description="Helical" evidence="1">
    <location>
        <begin position="59"/>
        <end position="83"/>
    </location>
</feature>
<evidence type="ECO:0000313" key="2">
    <source>
        <dbReference type="EMBL" id="ASB90251.1"/>
    </source>
</evidence>
<accession>A0ABM6LLK0</accession>
<dbReference type="EMBL" id="CP021920">
    <property type="protein sequence ID" value="ASB90251.1"/>
    <property type="molecule type" value="Genomic_DNA"/>
</dbReference>
<evidence type="ECO:0000256" key="1">
    <source>
        <dbReference type="SAM" id="Phobius"/>
    </source>
</evidence>
<sequence length="463" mass="49352">MGFELTSIHFVYVGFIAAILVFMLFRLDTTFISLAGIFFVSLCATHSLSASVIGVFNSLIYACTELLPTIFIICFIVSMSELLTKTGVNETMMTPVSKMIKGPVLAYWITGILMFIISSFFWPSPAVALIGAVLLPAALKAGLSPMATAAAMNLFGHGFALSGDFVIQAAPKLTGDAAGVPVTEVMKASIPLVAIMGIVTTMTAFLMFEKARKRQNISPFANKSSESMKKEAEWRLSQPLKKLLAILIPMFFLSDIALMLMLDLQGDEATALVGGTAVFVLILIHFIVHKHQCLEKITEYFTHGFQFGFKVFSPVIPIAAFFYLGDAGFEKVLTADIPGFSNRIVHDLGLSFAHSVPLSKEIAAIALTFAGAVTGLDGSGFSGISLAGSAARMFAEAVDGNPAVLTALGQISAIWVGGGTLVPWALIPVAAICKVDPFELARINFIPVAIGLTVTAITAIFLL</sequence>
<keyword evidence="3" id="KW-1185">Reference proteome</keyword>
<proteinExistence type="predicted"/>
<feature type="transmembrane region" description="Helical" evidence="1">
    <location>
        <begin position="32"/>
        <end position="53"/>
    </location>
</feature>
<feature type="transmembrane region" description="Helical" evidence="1">
    <location>
        <begin position="6"/>
        <end position="25"/>
    </location>
</feature>
<gene>
    <name evidence="2" type="ORF">S101395_03745</name>
</gene>
<organism evidence="2 3">
    <name type="scientific">Bacillus sonorensis</name>
    <dbReference type="NCBI Taxonomy" id="119858"/>
    <lineage>
        <taxon>Bacteria</taxon>
        <taxon>Bacillati</taxon>
        <taxon>Bacillota</taxon>
        <taxon>Bacilli</taxon>
        <taxon>Bacillales</taxon>
        <taxon>Bacillaceae</taxon>
        <taxon>Bacillus</taxon>
    </lineage>
</organism>
<evidence type="ECO:0000313" key="3">
    <source>
        <dbReference type="Proteomes" id="UP000196877"/>
    </source>
</evidence>
<feature type="transmembrane region" description="Helical" evidence="1">
    <location>
        <begin position="104"/>
        <end position="121"/>
    </location>
</feature>
<reference evidence="2 3" key="1">
    <citation type="submission" date="2017-06" db="EMBL/GenBank/DDBJ databases">
        <title>Genome sequence of Bacillus sonorensis strain SRCM101395.</title>
        <authorList>
            <person name="Cho S.H."/>
        </authorList>
    </citation>
    <scope>NUCLEOTIDE SEQUENCE [LARGE SCALE GENOMIC DNA]</scope>
    <source>
        <strain evidence="2 3">SRCM101395</strain>
    </source>
</reference>
<name>A0ABM6LLK0_9BACI</name>
<feature type="transmembrane region" description="Helical" evidence="1">
    <location>
        <begin position="243"/>
        <end position="262"/>
    </location>
</feature>
<feature type="transmembrane region" description="Helical" evidence="1">
    <location>
        <begin position="413"/>
        <end position="433"/>
    </location>
</feature>
<keyword evidence="1" id="KW-0472">Membrane</keyword>
<keyword evidence="1" id="KW-1133">Transmembrane helix</keyword>